<feature type="signal peptide" evidence="2">
    <location>
        <begin position="1"/>
        <end position="33"/>
    </location>
</feature>
<dbReference type="Proteomes" id="UP000275078">
    <property type="component" value="Unassembled WGS sequence"/>
</dbReference>
<evidence type="ECO:0000256" key="2">
    <source>
        <dbReference type="SAM" id="SignalP"/>
    </source>
</evidence>
<name>A0A3N4IGW9_ASCIM</name>
<accession>A0A3N4IGW9</accession>
<evidence type="ECO:0000256" key="1">
    <source>
        <dbReference type="SAM" id="Phobius"/>
    </source>
</evidence>
<keyword evidence="1" id="KW-0472">Membrane</keyword>
<sequence length="176" mass="19576">MPKPEFSGSIGQPRLHLSSSTLLLLICAAIIDAMPYPSNGIDTNGTDPTPSRNVESRDSIEKTLGMGSPDMGQKIWAMLGIIALILVVAVGCWLKYVWWKRRTEKEKQQAESILRDEKPWNAADQAFGSRFTTSRMWRKNESKSKNGKSGGSLFGLLDGSTWSKRKLIRKAMAAKF</sequence>
<reference evidence="3 4" key="1">
    <citation type="journal article" date="2018" name="Nat. Ecol. Evol.">
        <title>Pezizomycetes genomes reveal the molecular basis of ectomycorrhizal truffle lifestyle.</title>
        <authorList>
            <person name="Murat C."/>
            <person name="Payen T."/>
            <person name="Noel B."/>
            <person name="Kuo A."/>
            <person name="Morin E."/>
            <person name="Chen J."/>
            <person name="Kohler A."/>
            <person name="Krizsan K."/>
            <person name="Balestrini R."/>
            <person name="Da Silva C."/>
            <person name="Montanini B."/>
            <person name="Hainaut M."/>
            <person name="Levati E."/>
            <person name="Barry K.W."/>
            <person name="Belfiori B."/>
            <person name="Cichocki N."/>
            <person name="Clum A."/>
            <person name="Dockter R.B."/>
            <person name="Fauchery L."/>
            <person name="Guy J."/>
            <person name="Iotti M."/>
            <person name="Le Tacon F."/>
            <person name="Lindquist E.A."/>
            <person name="Lipzen A."/>
            <person name="Malagnac F."/>
            <person name="Mello A."/>
            <person name="Molinier V."/>
            <person name="Miyauchi S."/>
            <person name="Poulain J."/>
            <person name="Riccioni C."/>
            <person name="Rubini A."/>
            <person name="Sitrit Y."/>
            <person name="Splivallo R."/>
            <person name="Traeger S."/>
            <person name="Wang M."/>
            <person name="Zifcakova L."/>
            <person name="Wipf D."/>
            <person name="Zambonelli A."/>
            <person name="Paolocci F."/>
            <person name="Nowrousian M."/>
            <person name="Ottonello S."/>
            <person name="Baldrian P."/>
            <person name="Spatafora J.W."/>
            <person name="Henrissat B."/>
            <person name="Nagy L.G."/>
            <person name="Aury J.M."/>
            <person name="Wincker P."/>
            <person name="Grigoriev I.V."/>
            <person name="Bonfante P."/>
            <person name="Martin F.M."/>
        </authorList>
    </citation>
    <scope>NUCLEOTIDE SEQUENCE [LARGE SCALE GENOMIC DNA]</scope>
    <source>
        <strain evidence="3 4">RN42</strain>
    </source>
</reference>
<gene>
    <name evidence="3" type="ORF">BJ508DRAFT_359966</name>
</gene>
<dbReference type="EMBL" id="ML119661">
    <property type="protein sequence ID" value="RPA83928.1"/>
    <property type="molecule type" value="Genomic_DNA"/>
</dbReference>
<feature type="chain" id="PRO_5018052934" evidence="2">
    <location>
        <begin position="34"/>
        <end position="176"/>
    </location>
</feature>
<feature type="transmembrane region" description="Helical" evidence="1">
    <location>
        <begin position="75"/>
        <end position="98"/>
    </location>
</feature>
<proteinExistence type="predicted"/>
<evidence type="ECO:0000313" key="3">
    <source>
        <dbReference type="EMBL" id="RPA83928.1"/>
    </source>
</evidence>
<keyword evidence="1" id="KW-0812">Transmembrane</keyword>
<dbReference type="AlphaFoldDB" id="A0A3N4IGW9"/>
<protein>
    <submittedName>
        <fullName evidence="3">Uncharacterized protein</fullName>
    </submittedName>
</protein>
<keyword evidence="2" id="KW-0732">Signal</keyword>
<keyword evidence="4" id="KW-1185">Reference proteome</keyword>
<evidence type="ECO:0000313" key="4">
    <source>
        <dbReference type="Proteomes" id="UP000275078"/>
    </source>
</evidence>
<organism evidence="3 4">
    <name type="scientific">Ascobolus immersus RN42</name>
    <dbReference type="NCBI Taxonomy" id="1160509"/>
    <lineage>
        <taxon>Eukaryota</taxon>
        <taxon>Fungi</taxon>
        <taxon>Dikarya</taxon>
        <taxon>Ascomycota</taxon>
        <taxon>Pezizomycotina</taxon>
        <taxon>Pezizomycetes</taxon>
        <taxon>Pezizales</taxon>
        <taxon>Ascobolaceae</taxon>
        <taxon>Ascobolus</taxon>
    </lineage>
</organism>
<keyword evidence="1" id="KW-1133">Transmembrane helix</keyword>